<evidence type="ECO:0008006" key="5">
    <source>
        <dbReference type="Google" id="ProtNLM"/>
    </source>
</evidence>
<dbReference type="PANTHER" id="PTHR14187:SF5">
    <property type="entry name" value="HEAT SHOCK 70 KDA PROTEIN 12A"/>
    <property type="match status" value="1"/>
</dbReference>
<sequence>MDWPGTNGVSAPKTPTIVRYKKLESAFEWGAVAERAEDAIIGIKLLLDPSQKRPEYLSVYSSQKIRSSLPKPAVNIASDLIGKFYERAISEISKTVPQDYFDLCSKEYVLTVPAVWSDAAKHATMTAAKLAGIYPVTLIKEPEAAALYAARSIGFALKANDAFVVCDAGGGTVDLISYEIESTVPTLRVKELVPGTGGMSGSIGLNARFAAEVQEIVGEEQWRALQETRGWTRALKQFDEEIKRAFNGDENQSFWLDFPMAHLQDNETRRLRNDAWEMTGRDLTRIFEPLIKDIINLIQEQVEQSRNKRHGKDVDGILLVGGFGSSQYLRQMVRKHFPSIEAIQPNDAWAAVVKGAVVSKIPQQAIVASISAPRHYGVEAWCKYDHEIDMGRPSNEDRSGRVEVQRMTWYIKKGDTLRRDQKIKFPFYRQVDRNFDSSELHFDSELYQCDDLTAPDHRAKSTKVKLNCTVTCDLSRVAKCHFRKRRDLHDQL</sequence>
<dbReference type="EMBL" id="JASWJB010000025">
    <property type="protein sequence ID" value="KAK2609277.1"/>
    <property type="molecule type" value="Genomic_DNA"/>
</dbReference>
<evidence type="ECO:0000313" key="3">
    <source>
        <dbReference type="EMBL" id="KAK2609277.1"/>
    </source>
</evidence>
<protein>
    <recommendedName>
        <fullName evidence="5">Actin-like ATPase domain-containing protein</fullName>
    </recommendedName>
</protein>
<name>A0AAJ0CVL8_9HYPO</name>
<evidence type="ECO:0000256" key="1">
    <source>
        <dbReference type="ARBA" id="ARBA00022741"/>
    </source>
</evidence>
<dbReference type="AlphaFoldDB" id="A0AAJ0CVL8"/>
<keyword evidence="4" id="KW-1185">Reference proteome</keyword>
<dbReference type="Gene3D" id="3.90.640.10">
    <property type="entry name" value="Actin, Chain A, domain 4"/>
    <property type="match status" value="1"/>
</dbReference>
<dbReference type="InterPro" id="IPR013126">
    <property type="entry name" value="Hsp_70_fam"/>
</dbReference>
<dbReference type="InterPro" id="IPR043129">
    <property type="entry name" value="ATPase_NBD"/>
</dbReference>
<comment type="caution">
    <text evidence="3">The sequence shown here is derived from an EMBL/GenBank/DDBJ whole genome shotgun (WGS) entry which is preliminary data.</text>
</comment>
<dbReference type="GO" id="GO:0140662">
    <property type="term" value="F:ATP-dependent protein folding chaperone"/>
    <property type="evidence" value="ECO:0007669"/>
    <property type="project" value="InterPro"/>
</dbReference>
<accession>A0AAJ0CVL8</accession>
<dbReference type="GO" id="GO:0005524">
    <property type="term" value="F:ATP binding"/>
    <property type="evidence" value="ECO:0007669"/>
    <property type="project" value="UniProtKB-KW"/>
</dbReference>
<dbReference type="Gene3D" id="3.30.420.40">
    <property type="match status" value="2"/>
</dbReference>
<organism evidence="3 4">
    <name type="scientific">Conoideocrella luteorostrata</name>
    <dbReference type="NCBI Taxonomy" id="1105319"/>
    <lineage>
        <taxon>Eukaryota</taxon>
        <taxon>Fungi</taxon>
        <taxon>Dikarya</taxon>
        <taxon>Ascomycota</taxon>
        <taxon>Pezizomycotina</taxon>
        <taxon>Sordariomycetes</taxon>
        <taxon>Hypocreomycetidae</taxon>
        <taxon>Hypocreales</taxon>
        <taxon>Clavicipitaceae</taxon>
        <taxon>Conoideocrella</taxon>
    </lineage>
</organism>
<dbReference type="PANTHER" id="PTHR14187">
    <property type="entry name" value="ALPHA KINASE/ELONGATION FACTOR 2 KINASE"/>
    <property type="match status" value="1"/>
</dbReference>
<keyword evidence="1" id="KW-0547">Nucleotide-binding</keyword>
<dbReference type="Proteomes" id="UP001251528">
    <property type="component" value="Unassembled WGS sequence"/>
</dbReference>
<proteinExistence type="predicted"/>
<dbReference type="CDD" id="cd10170">
    <property type="entry name" value="ASKHA_NBD_HSP70"/>
    <property type="match status" value="1"/>
</dbReference>
<dbReference type="SUPFAM" id="SSF53067">
    <property type="entry name" value="Actin-like ATPase domain"/>
    <property type="match status" value="2"/>
</dbReference>
<reference evidence="3" key="1">
    <citation type="submission" date="2023-06" db="EMBL/GenBank/DDBJ databases">
        <title>Conoideocrella luteorostrata (Hypocreales: Clavicipitaceae), a potential biocontrol fungus for elongate hemlock scale in United States Christmas tree production areas.</title>
        <authorList>
            <person name="Barrett H."/>
            <person name="Lovett B."/>
            <person name="Macias A.M."/>
            <person name="Stajich J.E."/>
            <person name="Kasson M.T."/>
        </authorList>
    </citation>
    <scope>NUCLEOTIDE SEQUENCE</scope>
    <source>
        <strain evidence="3">ARSEF 14590</strain>
    </source>
</reference>
<dbReference type="Pfam" id="PF00012">
    <property type="entry name" value="HSP70"/>
    <property type="match status" value="1"/>
</dbReference>
<keyword evidence="2" id="KW-0067">ATP-binding</keyword>
<evidence type="ECO:0000313" key="4">
    <source>
        <dbReference type="Proteomes" id="UP001251528"/>
    </source>
</evidence>
<evidence type="ECO:0000256" key="2">
    <source>
        <dbReference type="ARBA" id="ARBA00022840"/>
    </source>
</evidence>
<gene>
    <name evidence="3" type="ORF">QQS21_002212</name>
</gene>